<sequence>MSSVVYIDPDDLNKIDQPKTAIAIESAAVGRQRTFLRAKSNGKLDPFLHTDNDTIGFDLAFIAEPVSGGRLHIGSQMTFRSAQWKDRYLHVTCDGPGVYTVSCKVREQADDPRAHFYFVRLKAESNALSIGSVGCPGRYIAMDMGNDEDGTGGVVSSRAGHSNATWFYLTPFDVPTFGT</sequence>
<proteinExistence type="predicted"/>
<evidence type="ECO:0000313" key="2">
    <source>
        <dbReference type="Proteomes" id="UP000696280"/>
    </source>
</evidence>
<organism evidence="1 2">
    <name type="scientific">Hymenoscyphus fraxineus</name>
    <dbReference type="NCBI Taxonomy" id="746836"/>
    <lineage>
        <taxon>Eukaryota</taxon>
        <taxon>Fungi</taxon>
        <taxon>Dikarya</taxon>
        <taxon>Ascomycota</taxon>
        <taxon>Pezizomycotina</taxon>
        <taxon>Leotiomycetes</taxon>
        <taxon>Helotiales</taxon>
        <taxon>Helotiaceae</taxon>
        <taxon>Hymenoscyphus</taxon>
    </lineage>
</organism>
<dbReference type="Proteomes" id="UP000696280">
    <property type="component" value="Unassembled WGS sequence"/>
</dbReference>
<dbReference type="OrthoDB" id="10275635at2759"/>
<name>A0A9N9L5S9_9HELO</name>
<accession>A0A9N9L5S9</accession>
<comment type="caution">
    <text evidence="1">The sequence shown here is derived from an EMBL/GenBank/DDBJ whole genome shotgun (WGS) entry which is preliminary data.</text>
</comment>
<gene>
    <name evidence="1" type="ORF">HYFRA_00012852</name>
</gene>
<dbReference type="AlphaFoldDB" id="A0A9N9L5S9"/>
<dbReference type="EMBL" id="CAJVRL010000088">
    <property type="protein sequence ID" value="CAG8959071.1"/>
    <property type="molecule type" value="Genomic_DNA"/>
</dbReference>
<reference evidence="1" key="1">
    <citation type="submission" date="2021-07" db="EMBL/GenBank/DDBJ databases">
        <authorList>
            <person name="Durling M."/>
        </authorList>
    </citation>
    <scope>NUCLEOTIDE SEQUENCE</scope>
</reference>
<protein>
    <submittedName>
        <fullName evidence="1">Uncharacterized protein</fullName>
    </submittedName>
</protein>
<evidence type="ECO:0000313" key="1">
    <source>
        <dbReference type="EMBL" id="CAG8959071.1"/>
    </source>
</evidence>
<keyword evidence="2" id="KW-1185">Reference proteome</keyword>